<dbReference type="PhylomeDB" id="A0A0G4HRK9"/>
<organism evidence="1">
    <name type="scientific">Chromera velia CCMP2878</name>
    <dbReference type="NCBI Taxonomy" id="1169474"/>
    <lineage>
        <taxon>Eukaryota</taxon>
        <taxon>Sar</taxon>
        <taxon>Alveolata</taxon>
        <taxon>Colpodellida</taxon>
        <taxon>Chromeraceae</taxon>
        <taxon>Chromera</taxon>
    </lineage>
</organism>
<dbReference type="EMBL" id="CDMZ01003600">
    <property type="protein sequence ID" value="CEM46959.1"/>
    <property type="molecule type" value="Genomic_DNA"/>
</dbReference>
<sequence length="485" mass="54988">MEVLMETSYAKYHTDLVLFWAHILKIFRLLKASEVAKFVAMGGTLRPRQEMETRFPSLYLSGEEAVQLMTRGQNADPGNAVGQGDGCRTRIYALSYCWLSNDHPDPKGSTINTVMEGLDVHQSVRQGTEEGRNLLLKMREERGGGEDDEETWREKHFHRTSTNSLPEDPTADFSLLFHDFVSLFQSTPPPTSSSRTPEDDALFKEGLELLSCVYGNTASSVYFLRCTQVPSELNKAPYHLRGWTNFESRVASVKRKGETFHLGPFTETLDGHPLLSPVAFQRMLEEKRDEERSESNTEGFVVRFTNGREDRPLVANLYRQFVLDTQVRGQKKIEMFDQFDVNTKDRGEICGEFFAWIGQQPECGVEEVDLRSCCLNSLSLPPVALGLSAIRTLRVLELDGNTFRLSDLAALTGLGQLKKLYLATYNDPLFADSQSRLLHFARTLRSSRELRDLQRALGPECELLFFNSNYEWEALGGSVCRCVLM</sequence>
<proteinExistence type="predicted"/>
<dbReference type="InterPro" id="IPR032675">
    <property type="entry name" value="LRR_dom_sf"/>
</dbReference>
<dbReference type="AlphaFoldDB" id="A0A0G4HRK9"/>
<dbReference type="SUPFAM" id="SSF52047">
    <property type="entry name" value="RNI-like"/>
    <property type="match status" value="1"/>
</dbReference>
<name>A0A0G4HRK9_9ALVE</name>
<dbReference type="VEuPathDB" id="CryptoDB:Cvel_30669"/>
<gene>
    <name evidence="1" type="ORF">Cvel_30669</name>
</gene>
<evidence type="ECO:0000313" key="1">
    <source>
        <dbReference type="EMBL" id="CEM46959.1"/>
    </source>
</evidence>
<dbReference type="Gene3D" id="3.80.10.10">
    <property type="entry name" value="Ribonuclease Inhibitor"/>
    <property type="match status" value="1"/>
</dbReference>
<protein>
    <submittedName>
        <fullName evidence="1">Uncharacterized protein</fullName>
    </submittedName>
</protein>
<reference evidence="1" key="1">
    <citation type="submission" date="2014-11" db="EMBL/GenBank/DDBJ databases">
        <authorList>
            <person name="Otto D Thomas"/>
            <person name="Naeem Raeece"/>
        </authorList>
    </citation>
    <scope>NUCLEOTIDE SEQUENCE</scope>
</reference>
<accession>A0A0G4HRK9</accession>